<dbReference type="Proteomes" id="UP001231941">
    <property type="component" value="Unassembled WGS sequence"/>
</dbReference>
<feature type="domain" description="HTH araC/xylS-type" evidence="4">
    <location>
        <begin position="8"/>
        <end position="106"/>
    </location>
</feature>
<evidence type="ECO:0000313" key="6">
    <source>
        <dbReference type="Proteomes" id="UP001231941"/>
    </source>
</evidence>
<dbReference type="PROSITE" id="PS01124">
    <property type="entry name" value="HTH_ARAC_FAMILY_2"/>
    <property type="match status" value="1"/>
</dbReference>
<dbReference type="SMART" id="SM00342">
    <property type="entry name" value="HTH_ARAC"/>
    <property type="match status" value="1"/>
</dbReference>
<keyword evidence="3" id="KW-0804">Transcription</keyword>
<dbReference type="RefSeq" id="WP_305992325.1">
    <property type="nucleotide sequence ID" value="NZ_JAVAMP010000005.1"/>
</dbReference>
<evidence type="ECO:0000256" key="2">
    <source>
        <dbReference type="ARBA" id="ARBA00023125"/>
    </source>
</evidence>
<dbReference type="Gene3D" id="3.20.80.10">
    <property type="entry name" value="Regulatory factor, effector binding domain"/>
    <property type="match status" value="1"/>
</dbReference>
<dbReference type="PANTHER" id="PTHR47504">
    <property type="entry name" value="RIGHT ORIGIN-BINDING PROTEIN"/>
    <property type="match status" value="1"/>
</dbReference>
<name>A0ABT9J060_9BACL</name>
<dbReference type="InterPro" id="IPR020449">
    <property type="entry name" value="Tscrpt_reg_AraC-type_HTH"/>
</dbReference>
<dbReference type="InterPro" id="IPR018062">
    <property type="entry name" value="HTH_AraC-typ_CS"/>
</dbReference>
<dbReference type="SMART" id="SM00871">
    <property type="entry name" value="AraC_E_bind"/>
    <property type="match status" value="1"/>
</dbReference>
<dbReference type="InterPro" id="IPR018060">
    <property type="entry name" value="HTH_AraC"/>
</dbReference>
<gene>
    <name evidence="5" type="ORF">Q5Y73_12925</name>
</gene>
<accession>A0ABT9J060</accession>
<protein>
    <submittedName>
        <fullName evidence="5">Helix-turn-helix domain-containing protein</fullName>
    </submittedName>
</protein>
<proteinExistence type="predicted"/>
<comment type="caution">
    <text evidence="5">The sequence shown here is derived from an EMBL/GenBank/DDBJ whole genome shotgun (WGS) entry which is preliminary data.</text>
</comment>
<dbReference type="PRINTS" id="PR00032">
    <property type="entry name" value="HTHARAC"/>
</dbReference>
<evidence type="ECO:0000313" key="5">
    <source>
        <dbReference type="EMBL" id="MDP5275016.1"/>
    </source>
</evidence>
<dbReference type="InterPro" id="IPR011256">
    <property type="entry name" value="Reg_factor_effector_dom_sf"/>
</dbReference>
<dbReference type="Pfam" id="PF12833">
    <property type="entry name" value="HTH_18"/>
    <property type="match status" value="1"/>
</dbReference>
<dbReference type="InterPro" id="IPR010499">
    <property type="entry name" value="AraC_E-bd"/>
</dbReference>
<dbReference type="EMBL" id="JAVAMP010000005">
    <property type="protein sequence ID" value="MDP5275016.1"/>
    <property type="molecule type" value="Genomic_DNA"/>
</dbReference>
<dbReference type="Pfam" id="PF06445">
    <property type="entry name" value="GyrI-like"/>
    <property type="match status" value="1"/>
</dbReference>
<keyword evidence="6" id="KW-1185">Reference proteome</keyword>
<dbReference type="InterPro" id="IPR029442">
    <property type="entry name" value="GyrI-like"/>
</dbReference>
<dbReference type="InterPro" id="IPR050959">
    <property type="entry name" value="MarA-like"/>
</dbReference>
<dbReference type="PANTHER" id="PTHR47504:SF5">
    <property type="entry name" value="RIGHT ORIGIN-BINDING PROTEIN"/>
    <property type="match status" value="1"/>
</dbReference>
<evidence type="ECO:0000256" key="3">
    <source>
        <dbReference type="ARBA" id="ARBA00023163"/>
    </source>
</evidence>
<keyword evidence="1" id="KW-0805">Transcription regulation</keyword>
<sequence>MEYIQNLSKTINYIENNLKQKLTIEEISQYCGYSKFHFQRLFHQVVGESVGQYIMNRRLAEAAKALVSDSRRILDIALEFGFDSHEVFTRAFKRRFQLNPYQFRKSGLTTEFVYKKPIDIQYLKNKNLNLIVDMEELSLESLLLKGYQAANGSREAILLSWSKLRNNIQSNENGDFAAYGVIQYPDSFGLDIHFTYLAAAESIHIHNKTDSTLKEVILPESKYIIFSHKGSTEDLPLSYEYIYGVWLPKSKFKLRGSYDFERYCAFWDRKDRDIQICIPVMNP</sequence>
<evidence type="ECO:0000256" key="1">
    <source>
        <dbReference type="ARBA" id="ARBA00023015"/>
    </source>
</evidence>
<dbReference type="SUPFAM" id="SSF46689">
    <property type="entry name" value="Homeodomain-like"/>
    <property type="match status" value="2"/>
</dbReference>
<organism evidence="5 6">
    <name type="scientific">Chengkuizengella axinellae</name>
    <dbReference type="NCBI Taxonomy" id="3064388"/>
    <lineage>
        <taxon>Bacteria</taxon>
        <taxon>Bacillati</taxon>
        <taxon>Bacillota</taxon>
        <taxon>Bacilli</taxon>
        <taxon>Bacillales</taxon>
        <taxon>Paenibacillaceae</taxon>
        <taxon>Chengkuizengella</taxon>
    </lineage>
</organism>
<dbReference type="SUPFAM" id="SSF55136">
    <property type="entry name" value="Probable bacterial effector-binding domain"/>
    <property type="match status" value="1"/>
</dbReference>
<dbReference type="InterPro" id="IPR009057">
    <property type="entry name" value="Homeodomain-like_sf"/>
</dbReference>
<evidence type="ECO:0000259" key="4">
    <source>
        <dbReference type="PROSITE" id="PS01124"/>
    </source>
</evidence>
<dbReference type="PROSITE" id="PS00041">
    <property type="entry name" value="HTH_ARAC_FAMILY_1"/>
    <property type="match status" value="1"/>
</dbReference>
<reference evidence="5 6" key="1">
    <citation type="submission" date="2023-08" db="EMBL/GenBank/DDBJ databases">
        <authorList>
            <person name="Park J.-S."/>
        </authorList>
    </citation>
    <scope>NUCLEOTIDE SEQUENCE [LARGE SCALE GENOMIC DNA]</scope>
    <source>
        <strain evidence="5 6">2205SS18-9</strain>
    </source>
</reference>
<keyword evidence="2" id="KW-0238">DNA-binding</keyword>
<dbReference type="Gene3D" id="1.10.10.60">
    <property type="entry name" value="Homeodomain-like"/>
    <property type="match status" value="2"/>
</dbReference>